<dbReference type="Proteomes" id="UP001152622">
    <property type="component" value="Chromosome 1"/>
</dbReference>
<organism evidence="1 2">
    <name type="scientific">Synaphobranchus kaupii</name>
    <name type="common">Kaup's arrowtooth eel</name>
    <dbReference type="NCBI Taxonomy" id="118154"/>
    <lineage>
        <taxon>Eukaryota</taxon>
        <taxon>Metazoa</taxon>
        <taxon>Chordata</taxon>
        <taxon>Craniata</taxon>
        <taxon>Vertebrata</taxon>
        <taxon>Euteleostomi</taxon>
        <taxon>Actinopterygii</taxon>
        <taxon>Neopterygii</taxon>
        <taxon>Teleostei</taxon>
        <taxon>Anguilliformes</taxon>
        <taxon>Synaphobranchidae</taxon>
        <taxon>Synaphobranchus</taxon>
    </lineage>
</organism>
<evidence type="ECO:0000313" key="2">
    <source>
        <dbReference type="Proteomes" id="UP001152622"/>
    </source>
</evidence>
<gene>
    <name evidence="1" type="ORF">SKAU_G00018270</name>
</gene>
<keyword evidence="2" id="KW-1185">Reference proteome</keyword>
<dbReference type="AlphaFoldDB" id="A0A9Q1GBE5"/>
<accession>A0A9Q1GBE5</accession>
<sequence length="100" mass="10928">MCNLDSLIKGSAVAADRCASQQKHEVLTLKTCQPRTDSVRHARKIRAPRGPLACSMPPNEEHLTAHLQQPPALYRAHRNPLSTTPVTRHDCSCAPALPDA</sequence>
<proteinExistence type="predicted"/>
<comment type="caution">
    <text evidence="1">The sequence shown here is derived from an EMBL/GenBank/DDBJ whole genome shotgun (WGS) entry which is preliminary data.</text>
</comment>
<evidence type="ECO:0000313" key="1">
    <source>
        <dbReference type="EMBL" id="KAJ8381049.1"/>
    </source>
</evidence>
<reference evidence="1" key="1">
    <citation type="journal article" date="2023" name="Science">
        <title>Genome structures resolve the early diversification of teleost fishes.</title>
        <authorList>
            <person name="Parey E."/>
            <person name="Louis A."/>
            <person name="Montfort J."/>
            <person name="Bouchez O."/>
            <person name="Roques C."/>
            <person name="Iampietro C."/>
            <person name="Lluch J."/>
            <person name="Castinel A."/>
            <person name="Donnadieu C."/>
            <person name="Desvignes T."/>
            <person name="Floi Bucao C."/>
            <person name="Jouanno E."/>
            <person name="Wen M."/>
            <person name="Mejri S."/>
            <person name="Dirks R."/>
            <person name="Jansen H."/>
            <person name="Henkel C."/>
            <person name="Chen W.J."/>
            <person name="Zahm M."/>
            <person name="Cabau C."/>
            <person name="Klopp C."/>
            <person name="Thompson A.W."/>
            <person name="Robinson-Rechavi M."/>
            <person name="Braasch I."/>
            <person name="Lecointre G."/>
            <person name="Bobe J."/>
            <person name="Postlethwait J.H."/>
            <person name="Berthelot C."/>
            <person name="Roest Crollius H."/>
            <person name="Guiguen Y."/>
        </authorList>
    </citation>
    <scope>NUCLEOTIDE SEQUENCE</scope>
    <source>
        <strain evidence="1">WJC10195</strain>
    </source>
</reference>
<protein>
    <submittedName>
        <fullName evidence="1">Uncharacterized protein</fullName>
    </submittedName>
</protein>
<dbReference type="EMBL" id="JAINUF010000001">
    <property type="protein sequence ID" value="KAJ8381049.1"/>
    <property type="molecule type" value="Genomic_DNA"/>
</dbReference>
<name>A0A9Q1GBE5_SYNKA</name>